<dbReference type="InterPro" id="IPR010982">
    <property type="entry name" value="Lambda_DNA-bd_dom_sf"/>
</dbReference>
<evidence type="ECO:0000313" key="3">
    <source>
        <dbReference type="Proteomes" id="UP000293589"/>
    </source>
</evidence>
<proteinExistence type="predicted"/>
<protein>
    <submittedName>
        <fullName evidence="2">XRE family transcriptional regulator</fullName>
    </submittedName>
</protein>
<dbReference type="EMBL" id="CP035464">
    <property type="protein sequence ID" value="QAY32334.1"/>
    <property type="molecule type" value="Genomic_DNA"/>
</dbReference>
<feature type="domain" description="HTH cro/C1-type" evidence="1">
    <location>
        <begin position="34"/>
        <end position="89"/>
    </location>
</feature>
<dbReference type="AlphaFoldDB" id="A0A4P6DUU2"/>
<dbReference type="OrthoDB" id="3397486at2"/>
<evidence type="ECO:0000313" key="2">
    <source>
        <dbReference type="EMBL" id="QAY32334.1"/>
    </source>
</evidence>
<dbReference type="Gene3D" id="1.10.260.40">
    <property type="entry name" value="lambda repressor-like DNA-binding domains"/>
    <property type="match status" value="1"/>
</dbReference>
<reference evidence="2 3" key="1">
    <citation type="submission" date="2019-01" db="EMBL/GenBank/DDBJ databases">
        <title>Complete genome sequence of Bifidobacterium gallinarum CACC 514.</title>
        <authorList>
            <person name="Jung M."/>
        </authorList>
    </citation>
    <scope>NUCLEOTIDE SEQUENCE [LARGE SCALE GENOMIC DNA]</scope>
    <source>
        <strain evidence="2 3">CACC 514</strain>
    </source>
</reference>
<gene>
    <name evidence="2" type="ORF">ESN35_01910</name>
</gene>
<dbReference type="CDD" id="cd00093">
    <property type="entry name" value="HTH_XRE"/>
    <property type="match status" value="1"/>
</dbReference>
<name>A0A4P6DUU2_9BIFI</name>
<dbReference type="Proteomes" id="UP000293589">
    <property type="component" value="Chromosome"/>
</dbReference>
<accession>A0A4P6DUU2</accession>
<dbReference type="SUPFAM" id="SSF47413">
    <property type="entry name" value="lambda repressor-like DNA-binding domains"/>
    <property type="match status" value="1"/>
</dbReference>
<dbReference type="SMART" id="SM00530">
    <property type="entry name" value="HTH_XRE"/>
    <property type="match status" value="1"/>
</dbReference>
<dbReference type="GO" id="GO:0003677">
    <property type="term" value="F:DNA binding"/>
    <property type="evidence" value="ECO:0007669"/>
    <property type="project" value="InterPro"/>
</dbReference>
<evidence type="ECO:0000259" key="1">
    <source>
        <dbReference type="SMART" id="SM00530"/>
    </source>
</evidence>
<sequence>MKRGTMRRHKTARYSALLKRAAVLVQNDERLIDELISIMYERQLSEEDVARHMGVALEELQAIEGGTADPTIGTVRRLAHAVGATVSHHVEKDSVPTKPVLLWSTSKEQLSLATPKTKVASVGASTRISIPPYATSYARKESAV</sequence>
<dbReference type="InterPro" id="IPR001387">
    <property type="entry name" value="Cro/C1-type_HTH"/>
</dbReference>
<organism evidence="2 3">
    <name type="scientific">Bifidobacterium pullorum subsp. gallinarum</name>
    <dbReference type="NCBI Taxonomy" id="78344"/>
    <lineage>
        <taxon>Bacteria</taxon>
        <taxon>Bacillati</taxon>
        <taxon>Actinomycetota</taxon>
        <taxon>Actinomycetes</taxon>
        <taxon>Bifidobacteriales</taxon>
        <taxon>Bifidobacteriaceae</taxon>
        <taxon>Bifidobacterium</taxon>
    </lineage>
</organism>
<dbReference type="KEGG" id="bgx:ESN35_01910"/>